<dbReference type="AlphaFoldDB" id="A0A1J1LU22"/>
<dbReference type="Proteomes" id="UP000184315">
    <property type="component" value="Unassembled WGS sequence"/>
</dbReference>
<dbReference type="InterPro" id="IPR034122">
    <property type="entry name" value="Retropepsin-like_bacterial"/>
</dbReference>
<dbReference type="SUPFAM" id="SSF50630">
    <property type="entry name" value="Acid proteases"/>
    <property type="match status" value="1"/>
</dbReference>
<dbReference type="OrthoDB" id="513120at2"/>
<sequence>MKTSPSLVRLYPLSAFATVRLYYLKVLAEQAQRQSLSRLIPLFSILLSTTGLILTDPLGALAQEYPGCFMKTKTGQMLSLNQVCIFPQTDAKTAISPLATPGIYQAKIIRRDGGIPVIQVIFNNLQPFEMMVDTGASGTVITPMMAELLGAIPAGRGKADTPSQKGVEFDLGAIQKLEVAGAVKNNFIVAIAPTLDVGLLGQDFFGEYDVTIKADVVEFRARQ</sequence>
<accession>A0A1J1LU22</accession>
<evidence type="ECO:0000313" key="1">
    <source>
        <dbReference type="EMBL" id="CUR36099.1"/>
    </source>
</evidence>
<organism evidence="1 2">
    <name type="scientific">Planktothrix tepida PCC 9214</name>
    <dbReference type="NCBI Taxonomy" id="671072"/>
    <lineage>
        <taxon>Bacteria</taxon>
        <taxon>Bacillati</taxon>
        <taxon>Cyanobacteriota</taxon>
        <taxon>Cyanophyceae</taxon>
        <taxon>Oscillatoriophycideae</taxon>
        <taxon>Oscillatoriales</taxon>
        <taxon>Microcoleaceae</taxon>
        <taxon>Planktothrix</taxon>
    </lineage>
</organism>
<dbReference type="Pfam" id="PF13975">
    <property type="entry name" value="gag-asp_proteas"/>
    <property type="match status" value="1"/>
</dbReference>
<name>A0A1J1LU22_9CYAN</name>
<dbReference type="STRING" id="671072.PL921480209"/>
<dbReference type="EMBL" id="CZDF01000188">
    <property type="protein sequence ID" value="CUR36099.1"/>
    <property type="molecule type" value="Genomic_DNA"/>
</dbReference>
<dbReference type="RefSeq" id="WP_083579853.1">
    <property type="nucleotide sequence ID" value="NZ_LN889764.1"/>
</dbReference>
<dbReference type="InterPro" id="IPR021109">
    <property type="entry name" value="Peptidase_aspartic_dom_sf"/>
</dbReference>
<dbReference type="CDD" id="cd05483">
    <property type="entry name" value="retropepsin_like_bacteria"/>
    <property type="match status" value="1"/>
</dbReference>
<dbReference type="Gene3D" id="2.40.70.10">
    <property type="entry name" value="Acid Proteases"/>
    <property type="match status" value="1"/>
</dbReference>
<evidence type="ECO:0000313" key="2">
    <source>
        <dbReference type="Proteomes" id="UP000184315"/>
    </source>
</evidence>
<evidence type="ECO:0008006" key="3">
    <source>
        <dbReference type="Google" id="ProtNLM"/>
    </source>
</evidence>
<keyword evidence="2" id="KW-1185">Reference proteome</keyword>
<gene>
    <name evidence="1" type="ORF">PL921480209</name>
</gene>
<reference evidence="2" key="1">
    <citation type="submission" date="2015-10" db="EMBL/GenBank/DDBJ databases">
        <authorList>
            <person name="Regsiter A."/>
            <person name="william w."/>
        </authorList>
    </citation>
    <scope>NUCLEOTIDE SEQUENCE [LARGE SCALE GENOMIC DNA]</scope>
</reference>
<proteinExistence type="predicted"/>
<protein>
    <recommendedName>
        <fullName evidence="3">Peptidase A2 domain-containing protein</fullName>
    </recommendedName>
</protein>